<dbReference type="Gene3D" id="3.30.750.70">
    <property type="entry name" value="4-hydroxybutyrate coenzyme like domains"/>
    <property type="match status" value="1"/>
</dbReference>
<comment type="caution">
    <text evidence="5">The sequence shown here is derived from an EMBL/GenBank/DDBJ whole genome shotgun (WGS) entry which is preliminary data.</text>
</comment>
<dbReference type="Proteomes" id="UP001209878">
    <property type="component" value="Unassembled WGS sequence"/>
</dbReference>
<sequence length="477" mass="51902">MASTLTRLGAGILSKFGRSVASPTRLQSRPYYLYSPEPFHPIPDKQPLCMTADEAVTVVTSGMRIFVHGCAATPIPLLDALARYGKEAKLHNVELIHIHTEGPGILAQPEYDGIFRCNNLFIGANCREAVNAGRADFTPIFLSEIPNLFRRKIWQLDIALIQVSPPDNHGFCTLGPSVDCTRAAIQNAKYIIALVNPNMPRTFGDGVIHMSHCDVVVTGTDPLPVISQHCCSEEEEQIGRLISENLVQDGATLQMGIGSIPDAVLSKLYGHRDLGVHSEMFSDGIIDLVNKGAITNAKKTIQTGKIVSSFAFGSKKLYNFMNNNPSVVFNDVAFVNNTAVICQNPKVTALNSCIEIDLTGQVISDSIGTKMYSGVGGQVDFIRGAALGLDGLGKPILAMQSQTHKGSSKIVPFLKQGGGVVTTRAHVHYLVTEYGIAYMFGKNLRQRAYELIKIAHPKHRECLEKAAFDRLKVMPCP</sequence>
<name>A0AAD9UKM0_RIDPI</name>
<accession>A0AAD9UKM0</accession>
<evidence type="ECO:0000259" key="4">
    <source>
        <dbReference type="Pfam" id="PF13336"/>
    </source>
</evidence>
<dbReference type="Pfam" id="PF13336">
    <property type="entry name" value="AcetylCoA_hyd_C"/>
    <property type="match status" value="1"/>
</dbReference>
<dbReference type="GO" id="GO:0006083">
    <property type="term" value="P:acetate metabolic process"/>
    <property type="evidence" value="ECO:0007669"/>
    <property type="project" value="InterPro"/>
</dbReference>
<reference evidence="5" key="1">
    <citation type="journal article" date="2023" name="Mol. Biol. Evol.">
        <title>Third-Generation Sequencing Reveals the Adaptive Role of the Epigenome in Three Deep-Sea Polychaetes.</title>
        <authorList>
            <person name="Perez M."/>
            <person name="Aroh O."/>
            <person name="Sun Y."/>
            <person name="Lan Y."/>
            <person name="Juniper S.K."/>
            <person name="Young C.R."/>
            <person name="Angers B."/>
            <person name="Qian P.Y."/>
        </authorList>
    </citation>
    <scope>NUCLEOTIDE SEQUENCE</scope>
    <source>
        <strain evidence="5">R07B-5</strain>
    </source>
</reference>
<dbReference type="GO" id="GO:0005739">
    <property type="term" value="C:mitochondrion"/>
    <property type="evidence" value="ECO:0007669"/>
    <property type="project" value="TreeGrafter"/>
</dbReference>
<keyword evidence="6" id="KW-1185">Reference proteome</keyword>
<dbReference type="PANTHER" id="PTHR21432:SF20">
    <property type="entry name" value="ACETYL-COA HYDROLASE"/>
    <property type="match status" value="1"/>
</dbReference>
<dbReference type="InterPro" id="IPR038460">
    <property type="entry name" value="AcetylCoA_hyd_C_sf"/>
</dbReference>
<dbReference type="EMBL" id="JAODUO010000022">
    <property type="protein sequence ID" value="KAK2192821.1"/>
    <property type="molecule type" value="Genomic_DNA"/>
</dbReference>
<proteinExistence type="inferred from homology"/>
<protein>
    <recommendedName>
        <fullName evidence="7">Acetyl-CoA hydrolase</fullName>
    </recommendedName>
</protein>
<organism evidence="5 6">
    <name type="scientific">Ridgeia piscesae</name>
    <name type="common">Tubeworm</name>
    <dbReference type="NCBI Taxonomy" id="27915"/>
    <lineage>
        <taxon>Eukaryota</taxon>
        <taxon>Metazoa</taxon>
        <taxon>Spiralia</taxon>
        <taxon>Lophotrochozoa</taxon>
        <taxon>Annelida</taxon>
        <taxon>Polychaeta</taxon>
        <taxon>Sedentaria</taxon>
        <taxon>Canalipalpata</taxon>
        <taxon>Sabellida</taxon>
        <taxon>Siboglinidae</taxon>
        <taxon>Ridgeia</taxon>
    </lineage>
</organism>
<dbReference type="InterPro" id="IPR037171">
    <property type="entry name" value="NagB/RpiA_transferase-like"/>
</dbReference>
<evidence type="ECO:0000259" key="3">
    <source>
        <dbReference type="Pfam" id="PF02550"/>
    </source>
</evidence>
<evidence type="ECO:0008006" key="7">
    <source>
        <dbReference type="Google" id="ProtNLM"/>
    </source>
</evidence>
<keyword evidence="2" id="KW-0808">Transferase</keyword>
<evidence type="ECO:0000256" key="2">
    <source>
        <dbReference type="ARBA" id="ARBA00022679"/>
    </source>
</evidence>
<feature type="domain" description="Acetyl-CoA hydrolase/transferase C-terminal" evidence="4">
    <location>
        <begin position="313"/>
        <end position="467"/>
    </location>
</feature>
<comment type="similarity">
    <text evidence="1">Belongs to the acetyl-CoA hydrolase/transferase family.</text>
</comment>
<dbReference type="AlphaFoldDB" id="A0AAD9UKM0"/>
<evidence type="ECO:0000313" key="5">
    <source>
        <dbReference type="EMBL" id="KAK2192821.1"/>
    </source>
</evidence>
<dbReference type="Gene3D" id="3.40.1080.10">
    <property type="entry name" value="Glutaconate Coenzyme A-transferase"/>
    <property type="match status" value="1"/>
</dbReference>
<dbReference type="InterPro" id="IPR026888">
    <property type="entry name" value="AcetylCoA_hyd_C"/>
</dbReference>
<dbReference type="Pfam" id="PF02550">
    <property type="entry name" value="AcetylCoA_hydro"/>
    <property type="match status" value="1"/>
</dbReference>
<feature type="domain" description="Acetyl-CoA hydrolase/transferase N-terminal" evidence="3">
    <location>
        <begin position="51"/>
        <end position="219"/>
    </location>
</feature>
<dbReference type="GO" id="GO:0008775">
    <property type="term" value="F:acetate CoA-transferase activity"/>
    <property type="evidence" value="ECO:0007669"/>
    <property type="project" value="InterPro"/>
</dbReference>
<dbReference type="InterPro" id="IPR046433">
    <property type="entry name" value="ActCoA_hydro"/>
</dbReference>
<dbReference type="SUPFAM" id="SSF100950">
    <property type="entry name" value="NagB/RpiA/CoA transferase-like"/>
    <property type="match status" value="2"/>
</dbReference>
<dbReference type="InterPro" id="IPR003702">
    <property type="entry name" value="ActCoA_hydro_N"/>
</dbReference>
<evidence type="ECO:0000313" key="6">
    <source>
        <dbReference type="Proteomes" id="UP001209878"/>
    </source>
</evidence>
<evidence type="ECO:0000256" key="1">
    <source>
        <dbReference type="ARBA" id="ARBA00009632"/>
    </source>
</evidence>
<gene>
    <name evidence="5" type="ORF">NP493_22g06022</name>
</gene>
<dbReference type="PANTHER" id="PTHR21432">
    <property type="entry name" value="ACETYL-COA HYDROLASE-RELATED"/>
    <property type="match status" value="1"/>
</dbReference>
<dbReference type="Gene3D" id="3.40.1080.20">
    <property type="entry name" value="Acetyl-CoA hydrolase/transferase C-terminal domain"/>
    <property type="match status" value="1"/>
</dbReference>